<dbReference type="EMBL" id="UZAF01017081">
    <property type="protein sequence ID" value="VDO37728.1"/>
    <property type="molecule type" value="Genomic_DNA"/>
</dbReference>
<evidence type="ECO:0000313" key="2">
    <source>
        <dbReference type="EMBL" id="VDO37728.1"/>
    </source>
</evidence>
<gene>
    <name evidence="2" type="ORF">HPLM_LOCUS9521</name>
</gene>
<keyword evidence="3" id="KW-1185">Reference proteome</keyword>
<accession>A0A3P7Y8G2</accession>
<dbReference type="SMART" id="SM01126">
    <property type="entry name" value="DDE_Tnp_IS1595"/>
    <property type="match status" value="1"/>
</dbReference>
<name>A0A3P7Y8G2_HAEPC</name>
<dbReference type="STRING" id="6290.A0A3P7Y8G2"/>
<dbReference type="PANTHER" id="PTHR47163">
    <property type="entry name" value="DDE_TNP_IS1595 DOMAIN-CONTAINING PROTEIN"/>
    <property type="match status" value="1"/>
</dbReference>
<evidence type="ECO:0000259" key="1">
    <source>
        <dbReference type="SMART" id="SM01126"/>
    </source>
</evidence>
<dbReference type="Proteomes" id="UP000268014">
    <property type="component" value="Unassembled WGS sequence"/>
</dbReference>
<dbReference type="InterPro" id="IPR024445">
    <property type="entry name" value="Tnp_ISXO2-like"/>
</dbReference>
<feature type="domain" description="ISXO2-like transposase" evidence="1">
    <location>
        <begin position="9"/>
        <end position="116"/>
    </location>
</feature>
<evidence type="ECO:0000313" key="3">
    <source>
        <dbReference type="Proteomes" id="UP000268014"/>
    </source>
</evidence>
<dbReference type="OrthoDB" id="5852597at2759"/>
<sequence length="116" mass="13408">MVGSDVQWRLTTLVARREYNCGRLVRRHQWLFGGIQRGSGRAFLRLVRRRNAPTLLRLIGKFIRPGTTIISDCWRAYSQIAALPNAYRHLQVNHQLNFVDPQTGAHTQNVGSLWQK</sequence>
<dbReference type="Pfam" id="PF12762">
    <property type="entry name" value="DDE_Tnp_IS1595"/>
    <property type="match status" value="1"/>
</dbReference>
<dbReference type="InterPro" id="IPR053164">
    <property type="entry name" value="IS1016-like_transposase"/>
</dbReference>
<proteinExistence type="predicted"/>
<organism evidence="2 3">
    <name type="scientific">Haemonchus placei</name>
    <name type="common">Barber's pole worm</name>
    <dbReference type="NCBI Taxonomy" id="6290"/>
    <lineage>
        <taxon>Eukaryota</taxon>
        <taxon>Metazoa</taxon>
        <taxon>Ecdysozoa</taxon>
        <taxon>Nematoda</taxon>
        <taxon>Chromadorea</taxon>
        <taxon>Rhabditida</taxon>
        <taxon>Rhabditina</taxon>
        <taxon>Rhabditomorpha</taxon>
        <taxon>Strongyloidea</taxon>
        <taxon>Trichostrongylidae</taxon>
        <taxon>Haemonchus</taxon>
    </lineage>
</organism>
<protein>
    <recommendedName>
        <fullName evidence="1">ISXO2-like transposase domain-containing protein</fullName>
    </recommendedName>
</protein>
<dbReference type="PANTHER" id="PTHR47163:SF2">
    <property type="entry name" value="SI:DKEY-17M8.2"/>
    <property type="match status" value="1"/>
</dbReference>
<reference evidence="2 3" key="1">
    <citation type="submission" date="2018-11" db="EMBL/GenBank/DDBJ databases">
        <authorList>
            <consortium name="Pathogen Informatics"/>
        </authorList>
    </citation>
    <scope>NUCLEOTIDE SEQUENCE [LARGE SCALE GENOMIC DNA]</scope>
    <source>
        <strain evidence="2 3">MHpl1</strain>
    </source>
</reference>
<dbReference type="AlphaFoldDB" id="A0A3P7Y8G2"/>